<feature type="region of interest" description="Disordered" evidence="1">
    <location>
        <begin position="733"/>
        <end position="779"/>
    </location>
</feature>
<feature type="region of interest" description="Disordered" evidence="1">
    <location>
        <begin position="660"/>
        <end position="692"/>
    </location>
</feature>
<reference evidence="2" key="1">
    <citation type="submission" date="2021-02" db="EMBL/GenBank/DDBJ databases">
        <authorList>
            <person name="Dougan E. K."/>
            <person name="Rhodes N."/>
            <person name="Thang M."/>
            <person name="Chan C."/>
        </authorList>
    </citation>
    <scope>NUCLEOTIDE SEQUENCE</scope>
</reference>
<dbReference type="EMBL" id="CAJNJA010026737">
    <property type="protein sequence ID" value="CAE7563986.1"/>
    <property type="molecule type" value="Genomic_DNA"/>
</dbReference>
<proteinExistence type="predicted"/>
<name>A0A812UF19_9DINO</name>
<keyword evidence="3" id="KW-1185">Reference proteome</keyword>
<gene>
    <name evidence="2" type="primary">gpt</name>
    <name evidence="2" type="ORF">SNEC2469_LOCUS16323</name>
</gene>
<dbReference type="OrthoDB" id="444522at2759"/>
<feature type="compositionally biased region" description="Polar residues" evidence="1">
    <location>
        <begin position="758"/>
        <end position="767"/>
    </location>
</feature>
<comment type="caution">
    <text evidence="2">The sequence shown here is derived from an EMBL/GenBank/DDBJ whole genome shotgun (WGS) entry which is preliminary data.</text>
</comment>
<evidence type="ECO:0000256" key="1">
    <source>
        <dbReference type="SAM" id="MobiDB-lite"/>
    </source>
</evidence>
<dbReference type="Proteomes" id="UP000601435">
    <property type="component" value="Unassembled WGS sequence"/>
</dbReference>
<feature type="non-terminal residue" evidence="2">
    <location>
        <position position="1806"/>
    </location>
</feature>
<evidence type="ECO:0000313" key="2">
    <source>
        <dbReference type="EMBL" id="CAE7563986.1"/>
    </source>
</evidence>
<feature type="non-terminal residue" evidence="2">
    <location>
        <position position="1"/>
    </location>
</feature>
<feature type="compositionally biased region" description="Polar residues" evidence="1">
    <location>
        <begin position="681"/>
        <end position="690"/>
    </location>
</feature>
<organism evidence="2 3">
    <name type="scientific">Symbiodinium necroappetens</name>
    <dbReference type="NCBI Taxonomy" id="1628268"/>
    <lineage>
        <taxon>Eukaryota</taxon>
        <taxon>Sar</taxon>
        <taxon>Alveolata</taxon>
        <taxon>Dinophyceae</taxon>
        <taxon>Suessiales</taxon>
        <taxon>Symbiodiniaceae</taxon>
        <taxon>Symbiodinium</taxon>
    </lineage>
</organism>
<protein>
    <submittedName>
        <fullName evidence="2">Gpt protein</fullName>
    </submittedName>
</protein>
<evidence type="ECO:0000313" key="3">
    <source>
        <dbReference type="Proteomes" id="UP000601435"/>
    </source>
</evidence>
<feature type="compositionally biased region" description="Basic and acidic residues" evidence="1">
    <location>
        <begin position="660"/>
        <end position="670"/>
    </location>
</feature>
<sequence>VSSHSLKSTLLSWCSKSAKVTFEDRRLLGHHVDRNAASPLCYSRDECTRLAALVYGVLHLIRTGVLDPDLPRVMRLKALVEQGETLDRHTVVDHDEPVSEVGSEDCASEDLEDDLDSLSSNLPGLPPPSAQDEEVVKHVLSGVLHFKVSGDRLKDKAKAYGLPEATTALLVNNGVNTLGKLAFVSAYQPGMADEAPLFTALEEVMGRSPTAAEKPILRRLYFEANTVCLADMRARIERTDASEPRKLPMAERSSRAELQKTRLEGVVMTLDNEPSHALVNRIFQQQDDGCVSWIPWGQLTSRSQEAVQIKKVISFALDSSGGLKARAQEDQLEARLVGDARLRQALQRRALAYDLSRMIDYKTLETWTETLFAEMMRDPPKGYRTVTVQQVQEADKRLWQLVSEQTRGNVAMQADNSKPVDAAIKLYMERTEVRDPAVPMGVPPDMSVCQAGTPQPKPLRSQTHPFGLPTLQGRDLHKVQKANALARFCIRLIHKAWETGTPFVVENPARAHTWALLRAIVHEFPCQRFHLWYDRLQVVTSSACMHGSLRDKRTTFLTSADCLGSLRLDCNRQHQHAAWSVRHINGQWSFDTAAEAEYPFLLCTRYVACLMPKCGLPGPPPLPGHLQRLAAAQKQSRRGRPLIPEFANFCDVRSLDHLPPHKVLEPRGPDGRTLPARDATSKTTISQVSQGAEEVVSEAGDVGSKLTVLQKASADAVPVGKSYATLKTTISQVPQGAEESHTAEGLTGAEPVCKGDATSKTTISQVPQGAEEVHTHASPGDRRLRVGIYHTPMEFVEAALACQHPYDSFDIEDDVARLILDNLTKSPLQLAKERLQAVTKVNQLKKELAVEEARLKDTGFPDMGVWDLMLGTDLTGVPTKSPLYGEKVKLAATSHENLIKAAPWRNHDLIGRQAHSTDPSHQEILWRETLKERDKGFVQGPFATLEEVAQSIGCTVDDLCVTRRFLILQGTDPKTGAPKPRVIDDAKESMINSAYTALELLALHDLDYVRGRCLDLSKAYKQVPISSKPAFFTTASMPFGCSASVFSFNRISRSLLHVLRHMTSVVGGVFYDDYALLETEACCGMASKAACSLLDQLGWLYAKDESKGRDFEESFDLLGARLDLSELHEGYLKVSNKPSRKLKLLEMLDGLLASPESSRQAAKSIHGILNFMNGSTLGQHLKLAARAFANLSSAPECPSEHDLALLVGHTKKALDEALPRRWKCHSSGRPVIVLTDGSYEKGCAIFFVDNEAARWTLIKASSPSLSMLALARAFYLPEASHPCATWIERVPTASNLADLPSRGKHREAAKMIKGESLGDISLSADHMAELIKPDGLPKGLFRVLQELANRLERFEGAQGSSEGNEGPAAEAEPTLLAASPVVSPMEGSGDEFGVFDEPDFGRSESEHPFPPLPPVVPKTRHAPLPPFLRSDSASLASRPATSDFLSNLMAGQPVVSKPQLPWERGPMAKVFGTDKPKPLQPTRVGVKDFHLQTIMAPPQVQGPKAGQEFGAMRAYYATRIKTDDELRFKALQRFRVLLISEPTASVLGDTLWEVSSQMGGDNEASSVVMDAFAGRATGTLVKYSAAYWRYATWVTTNRVGTPLRLSETLVYRYICHLRDSKCGATAASTFLQSVSYLCKVARVKEPSVDFLMSSRVRGAARSMFEGKRCLRQAPPLTVDMVRVLEQTACLRDGEYLTLVAGHLCFCLYACCRFGDSQSLENVQVTEGGPIVLVETSTRSYKTATSKEKKTTFLPLLALGIGLEPDDPWAYGWQEAREALPANCEWALPAYSWNSGKFLSRDLSTGE</sequence>
<accession>A0A812UF19</accession>